<feature type="chain" id="PRO_5031112060" description="Lipoprotein" evidence="1">
    <location>
        <begin position="32"/>
        <end position="67"/>
    </location>
</feature>
<evidence type="ECO:0000313" key="2">
    <source>
        <dbReference type="EMBL" id="MBB4696244.1"/>
    </source>
</evidence>
<evidence type="ECO:0000313" key="3">
    <source>
        <dbReference type="Proteomes" id="UP000542742"/>
    </source>
</evidence>
<dbReference type="CDD" id="cd00161">
    <property type="entry name" value="beta-trefoil_Ricin-like"/>
    <property type="match status" value="1"/>
</dbReference>
<dbReference type="InterPro" id="IPR035992">
    <property type="entry name" value="Ricin_B-like_lectins"/>
</dbReference>
<dbReference type="Gene3D" id="2.80.10.50">
    <property type="match status" value="1"/>
</dbReference>
<dbReference type="SUPFAM" id="SSF50370">
    <property type="entry name" value="Ricin B-like lectins"/>
    <property type="match status" value="1"/>
</dbReference>
<evidence type="ECO:0008006" key="4">
    <source>
        <dbReference type="Google" id="ProtNLM"/>
    </source>
</evidence>
<organism evidence="2 3">
    <name type="scientific">Paractinoplanes abujensis</name>
    <dbReference type="NCBI Taxonomy" id="882441"/>
    <lineage>
        <taxon>Bacteria</taxon>
        <taxon>Bacillati</taxon>
        <taxon>Actinomycetota</taxon>
        <taxon>Actinomycetes</taxon>
        <taxon>Micromonosporales</taxon>
        <taxon>Micromonosporaceae</taxon>
        <taxon>Paractinoplanes</taxon>
    </lineage>
</organism>
<feature type="signal peptide" evidence="1">
    <location>
        <begin position="1"/>
        <end position="31"/>
    </location>
</feature>
<dbReference type="EMBL" id="JACHMF010000001">
    <property type="protein sequence ID" value="MBB4696244.1"/>
    <property type="molecule type" value="Genomic_DNA"/>
</dbReference>
<comment type="caution">
    <text evidence="2">The sequence shown here is derived from an EMBL/GenBank/DDBJ whole genome shotgun (WGS) entry which is preliminary data.</text>
</comment>
<dbReference type="Proteomes" id="UP000542742">
    <property type="component" value="Unassembled WGS sequence"/>
</dbReference>
<protein>
    <recommendedName>
        <fullName evidence="4">Lipoprotein</fullName>
    </recommendedName>
</protein>
<dbReference type="AlphaFoldDB" id="A0A7W7CXE0"/>
<name>A0A7W7CXE0_9ACTN</name>
<sequence>MTRKSRWLAATAALMILPAGLVGCKMLPSSAATLPATGGTYQLKVTKSGMCVDVPGTSSATGALLQQ</sequence>
<keyword evidence="3" id="KW-1185">Reference proteome</keyword>
<evidence type="ECO:0000256" key="1">
    <source>
        <dbReference type="SAM" id="SignalP"/>
    </source>
</evidence>
<accession>A0A7W7CXE0</accession>
<dbReference type="PROSITE" id="PS51257">
    <property type="entry name" value="PROKAR_LIPOPROTEIN"/>
    <property type="match status" value="1"/>
</dbReference>
<dbReference type="RefSeq" id="WP_184954481.1">
    <property type="nucleotide sequence ID" value="NZ_BOMC01000059.1"/>
</dbReference>
<reference evidence="2 3" key="1">
    <citation type="submission" date="2020-08" db="EMBL/GenBank/DDBJ databases">
        <title>Sequencing the genomes of 1000 actinobacteria strains.</title>
        <authorList>
            <person name="Klenk H.-P."/>
        </authorList>
    </citation>
    <scope>NUCLEOTIDE SEQUENCE [LARGE SCALE GENOMIC DNA]</scope>
    <source>
        <strain evidence="2 3">DSM 45518</strain>
    </source>
</reference>
<proteinExistence type="predicted"/>
<gene>
    <name evidence="2" type="ORF">BKA14_006392</name>
</gene>
<keyword evidence="1" id="KW-0732">Signal</keyword>